<gene>
    <name evidence="1" type="primary">Necator_chrIII.g10063</name>
    <name evidence="1" type="ORF">RB195_009298</name>
</gene>
<accession>A0ABR1CSQ7</accession>
<proteinExistence type="predicted"/>
<evidence type="ECO:0000313" key="1">
    <source>
        <dbReference type="EMBL" id="KAK6741366.1"/>
    </source>
</evidence>
<keyword evidence="2" id="KW-1185">Reference proteome</keyword>
<evidence type="ECO:0000313" key="2">
    <source>
        <dbReference type="Proteomes" id="UP001303046"/>
    </source>
</evidence>
<dbReference type="EMBL" id="JAVFWL010000003">
    <property type="protein sequence ID" value="KAK6741366.1"/>
    <property type="molecule type" value="Genomic_DNA"/>
</dbReference>
<comment type="caution">
    <text evidence="1">The sequence shown here is derived from an EMBL/GenBank/DDBJ whole genome shotgun (WGS) entry which is preliminary data.</text>
</comment>
<name>A0ABR1CSQ7_NECAM</name>
<organism evidence="1 2">
    <name type="scientific">Necator americanus</name>
    <name type="common">Human hookworm</name>
    <dbReference type="NCBI Taxonomy" id="51031"/>
    <lineage>
        <taxon>Eukaryota</taxon>
        <taxon>Metazoa</taxon>
        <taxon>Ecdysozoa</taxon>
        <taxon>Nematoda</taxon>
        <taxon>Chromadorea</taxon>
        <taxon>Rhabditida</taxon>
        <taxon>Rhabditina</taxon>
        <taxon>Rhabditomorpha</taxon>
        <taxon>Strongyloidea</taxon>
        <taxon>Ancylostomatidae</taxon>
        <taxon>Bunostominae</taxon>
        <taxon>Necator</taxon>
    </lineage>
</organism>
<protein>
    <submittedName>
        <fullName evidence="1">Uncharacterized protein</fullName>
    </submittedName>
</protein>
<dbReference type="Proteomes" id="UP001303046">
    <property type="component" value="Unassembled WGS sequence"/>
</dbReference>
<reference evidence="1 2" key="1">
    <citation type="submission" date="2023-08" db="EMBL/GenBank/DDBJ databases">
        <title>A Necator americanus chromosomal reference genome.</title>
        <authorList>
            <person name="Ilik V."/>
            <person name="Petrzelkova K.J."/>
            <person name="Pardy F."/>
            <person name="Fuh T."/>
            <person name="Niatou-Singa F.S."/>
            <person name="Gouil Q."/>
            <person name="Baker L."/>
            <person name="Ritchie M.E."/>
            <person name="Jex A.R."/>
            <person name="Gazzola D."/>
            <person name="Li H."/>
            <person name="Toshio Fujiwara R."/>
            <person name="Zhan B."/>
            <person name="Aroian R.V."/>
            <person name="Pafco B."/>
            <person name="Schwarz E.M."/>
        </authorList>
    </citation>
    <scope>NUCLEOTIDE SEQUENCE [LARGE SCALE GENOMIC DNA]</scope>
    <source>
        <strain evidence="1 2">Aroian</strain>
        <tissue evidence="1">Whole animal</tissue>
    </source>
</reference>
<sequence>MTAMREIFSKDALELIRDSIHCPKARGQPLSPMKASCESTYLRFVLLSCMNRRLGAVDGDANAWNGSCLNGCWLLWASGVLQRKQKRYLEVDMVYREKT</sequence>